<sequence length="146" mass="16911">MYLENKSEGHTGSAWIGFVEFSKSGQTVYFNGKAFKKLKNPGISGNHFDIETGEEYWISGVKKNGQDRHWCGGGKIMIDTNCIEEYLKLVDFNVIDERNFIIIKSIKTNKSKFNRLENAETEFKDESRSASYWENNRRKLILDIKV</sequence>
<reference evidence="2" key="1">
    <citation type="submission" date="2016-11" db="EMBL/GenBank/DDBJ databases">
        <authorList>
            <person name="Varghese N."/>
            <person name="Submissions S."/>
        </authorList>
    </citation>
    <scope>NUCLEOTIDE SEQUENCE [LARGE SCALE GENOMIC DNA]</scope>
    <source>
        <strain evidence="2">DSM 27619</strain>
    </source>
</reference>
<dbReference type="EMBL" id="FQUT01000003">
    <property type="protein sequence ID" value="SHF17096.1"/>
    <property type="molecule type" value="Genomic_DNA"/>
</dbReference>
<evidence type="ECO:0000313" key="2">
    <source>
        <dbReference type="Proteomes" id="UP000184518"/>
    </source>
</evidence>
<protein>
    <submittedName>
        <fullName evidence="1">Uncharacterized protein</fullName>
    </submittedName>
</protein>
<accession>A0A1M4ZHN2</accession>
<dbReference type="AlphaFoldDB" id="A0A1M4ZHN2"/>
<proteinExistence type="predicted"/>
<evidence type="ECO:0000313" key="1">
    <source>
        <dbReference type="EMBL" id="SHF17096.1"/>
    </source>
</evidence>
<gene>
    <name evidence="1" type="ORF">SAMN05443633_103156</name>
</gene>
<keyword evidence="2" id="KW-1185">Reference proteome</keyword>
<dbReference type="STRING" id="1416778.SAMN05443633_103156"/>
<organism evidence="1 2">
    <name type="scientific">Chryseobacterium arachidis</name>
    <dbReference type="NCBI Taxonomy" id="1416778"/>
    <lineage>
        <taxon>Bacteria</taxon>
        <taxon>Pseudomonadati</taxon>
        <taxon>Bacteroidota</taxon>
        <taxon>Flavobacteriia</taxon>
        <taxon>Flavobacteriales</taxon>
        <taxon>Weeksellaceae</taxon>
        <taxon>Chryseobacterium group</taxon>
        <taxon>Chryseobacterium</taxon>
    </lineage>
</organism>
<name>A0A1M4ZHN2_9FLAO</name>
<dbReference type="Proteomes" id="UP000184518">
    <property type="component" value="Unassembled WGS sequence"/>
</dbReference>